<dbReference type="Proteomes" id="UP001165341">
    <property type="component" value="Unassembled WGS sequence"/>
</dbReference>
<dbReference type="EMBL" id="JALGAR010000001">
    <property type="protein sequence ID" value="MCI4656423.1"/>
    <property type="molecule type" value="Genomic_DNA"/>
</dbReference>
<sequence length="83" mass="8565">MSSAAAAAARFVTEAAIGTRVVVRRTIEGGVTDAVGYLRACGPVDCVVETKRGLVTIVLAEIVAAKEVPPPPAPRAPRHPFAD</sequence>
<feature type="domain" description="Histone acetyltransferase Rv0428c-like SH3" evidence="1">
    <location>
        <begin position="16"/>
        <end position="66"/>
    </location>
</feature>
<keyword evidence="3" id="KW-1185">Reference proteome</keyword>
<dbReference type="InterPro" id="IPR056934">
    <property type="entry name" value="SH3_Rv0428c"/>
</dbReference>
<dbReference type="Pfam" id="PF24551">
    <property type="entry name" value="SH3_Rv0428c"/>
    <property type="match status" value="1"/>
</dbReference>
<protein>
    <recommendedName>
        <fullName evidence="1">Histone acetyltransferase Rv0428c-like SH3 domain-containing protein</fullName>
    </recommendedName>
</protein>
<accession>A0AA41UDL5</accession>
<name>A0AA41UDL5_9MICO</name>
<dbReference type="AlphaFoldDB" id="A0AA41UDL5"/>
<gene>
    <name evidence="2" type="ORF">MQH31_01150</name>
</gene>
<evidence type="ECO:0000313" key="2">
    <source>
        <dbReference type="EMBL" id="MCI4656423.1"/>
    </source>
</evidence>
<dbReference type="RefSeq" id="WP_134534254.1">
    <property type="nucleotide sequence ID" value="NZ_JALGAR010000001.1"/>
</dbReference>
<reference evidence="2" key="1">
    <citation type="submission" date="2022-03" db="EMBL/GenBank/DDBJ databases">
        <title>Cryobacterium sp. nov. strain ZS14-85, isolated from Antarctic soil.</title>
        <authorList>
            <person name="Li J."/>
            <person name="Niu G."/>
        </authorList>
    </citation>
    <scope>NUCLEOTIDE SEQUENCE</scope>
    <source>
        <strain evidence="2">ZS14-85</strain>
    </source>
</reference>
<comment type="caution">
    <text evidence="2">The sequence shown here is derived from an EMBL/GenBank/DDBJ whole genome shotgun (WGS) entry which is preliminary data.</text>
</comment>
<evidence type="ECO:0000313" key="3">
    <source>
        <dbReference type="Proteomes" id="UP001165341"/>
    </source>
</evidence>
<proteinExistence type="predicted"/>
<organism evidence="2 3">
    <name type="scientific">Cryobacterium zhongshanensis</name>
    <dbReference type="NCBI Taxonomy" id="2928153"/>
    <lineage>
        <taxon>Bacteria</taxon>
        <taxon>Bacillati</taxon>
        <taxon>Actinomycetota</taxon>
        <taxon>Actinomycetes</taxon>
        <taxon>Micrococcales</taxon>
        <taxon>Microbacteriaceae</taxon>
        <taxon>Cryobacterium</taxon>
    </lineage>
</organism>
<evidence type="ECO:0000259" key="1">
    <source>
        <dbReference type="Pfam" id="PF24551"/>
    </source>
</evidence>